<reference evidence="7 8" key="1">
    <citation type="journal article" date="2016" name="Mol. Biol. Evol.">
        <title>Comparative Genomics of Early-Diverging Mushroom-Forming Fungi Provides Insights into the Origins of Lignocellulose Decay Capabilities.</title>
        <authorList>
            <person name="Nagy L.G."/>
            <person name="Riley R."/>
            <person name="Tritt A."/>
            <person name="Adam C."/>
            <person name="Daum C."/>
            <person name="Floudas D."/>
            <person name="Sun H."/>
            <person name="Yadav J.S."/>
            <person name="Pangilinan J."/>
            <person name="Larsson K.H."/>
            <person name="Matsuura K."/>
            <person name="Barry K."/>
            <person name="Labutti K."/>
            <person name="Kuo R."/>
            <person name="Ohm R.A."/>
            <person name="Bhattacharya S.S."/>
            <person name="Shirouzu T."/>
            <person name="Yoshinaga Y."/>
            <person name="Martin F.M."/>
            <person name="Grigoriev I.V."/>
            <person name="Hibbett D.S."/>
        </authorList>
    </citation>
    <scope>NUCLEOTIDE SEQUENCE [LARGE SCALE GENOMIC DNA]</scope>
    <source>
        <strain evidence="7 8">TUFC12733</strain>
    </source>
</reference>
<dbReference type="OrthoDB" id="40902at2759"/>
<dbReference type="InterPro" id="IPR011009">
    <property type="entry name" value="Kinase-like_dom_sf"/>
</dbReference>
<evidence type="ECO:0000256" key="1">
    <source>
        <dbReference type="ARBA" id="ARBA00022741"/>
    </source>
</evidence>
<dbReference type="PROSITE" id="PS00108">
    <property type="entry name" value="PROTEIN_KINASE_ST"/>
    <property type="match status" value="1"/>
</dbReference>
<dbReference type="CDD" id="cd05117">
    <property type="entry name" value="STKc_CAMK"/>
    <property type="match status" value="1"/>
</dbReference>
<name>A0A167KFY1_CALVF</name>
<keyword evidence="2 3" id="KW-0067">ATP-binding</keyword>
<organism evidence="7 8">
    <name type="scientific">Calocera viscosa (strain TUFC12733)</name>
    <dbReference type="NCBI Taxonomy" id="1330018"/>
    <lineage>
        <taxon>Eukaryota</taxon>
        <taxon>Fungi</taxon>
        <taxon>Dikarya</taxon>
        <taxon>Basidiomycota</taxon>
        <taxon>Agaricomycotina</taxon>
        <taxon>Dacrymycetes</taxon>
        <taxon>Dacrymycetales</taxon>
        <taxon>Dacrymycetaceae</taxon>
        <taxon>Calocera</taxon>
    </lineage>
</organism>
<dbReference type="Pfam" id="PF00069">
    <property type="entry name" value="Pkinase"/>
    <property type="match status" value="1"/>
</dbReference>
<dbReference type="PROSITE" id="PS00107">
    <property type="entry name" value="PROTEIN_KINASE_ATP"/>
    <property type="match status" value="1"/>
</dbReference>
<proteinExistence type="inferred from homology"/>
<evidence type="ECO:0000313" key="8">
    <source>
        <dbReference type="Proteomes" id="UP000076738"/>
    </source>
</evidence>
<dbReference type="STRING" id="1330018.A0A167KFY1"/>
<evidence type="ECO:0000256" key="3">
    <source>
        <dbReference type="PROSITE-ProRule" id="PRU10141"/>
    </source>
</evidence>
<accession>A0A167KFY1</accession>
<keyword evidence="1 3" id="KW-0547">Nucleotide-binding</keyword>
<dbReference type="SMART" id="SM00220">
    <property type="entry name" value="S_TKc"/>
    <property type="match status" value="1"/>
</dbReference>
<evidence type="ECO:0000259" key="6">
    <source>
        <dbReference type="PROSITE" id="PS50011"/>
    </source>
</evidence>
<dbReference type="InterPro" id="IPR008271">
    <property type="entry name" value="Ser/Thr_kinase_AS"/>
</dbReference>
<keyword evidence="8" id="KW-1185">Reference proteome</keyword>
<evidence type="ECO:0000256" key="4">
    <source>
        <dbReference type="RuleBase" id="RU000304"/>
    </source>
</evidence>
<feature type="domain" description="Protein kinase" evidence="6">
    <location>
        <begin position="11"/>
        <end position="272"/>
    </location>
</feature>
<dbReference type="SUPFAM" id="SSF56112">
    <property type="entry name" value="Protein kinase-like (PK-like)"/>
    <property type="match status" value="1"/>
</dbReference>
<dbReference type="EMBL" id="KV417293">
    <property type="protein sequence ID" value="KZO94607.1"/>
    <property type="molecule type" value="Genomic_DNA"/>
</dbReference>
<dbReference type="GO" id="GO:0004674">
    <property type="term" value="F:protein serine/threonine kinase activity"/>
    <property type="evidence" value="ECO:0007669"/>
    <property type="project" value="UniProtKB-KW"/>
</dbReference>
<keyword evidence="4" id="KW-0723">Serine/threonine-protein kinase</keyword>
<dbReference type="AlphaFoldDB" id="A0A167KFY1"/>
<dbReference type="FunFam" id="3.30.200.20:FF:000153">
    <property type="entry name" value="Calcium/calmodulin-dependent protein kinase type I"/>
    <property type="match status" value="1"/>
</dbReference>
<feature type="binding site" evidence="3">
    <location>
        <position position="40"/>
    </location>
    <ligand>
        <name>ATP</name>
        <dbReference type="ChEBI" id="CHEBI:30616"/>
    </ligand>
</feature>
<dbReference type="PROSITE" id="PS50011">
    <property type="entry name" value="PROTEIN_KINASE_DOM"/>
    <property type="match status" value="1"/>
</dbReference>
<feature type="compositionally biased region" description="Basic and acidic residues" evidence="5">
    <location>
        <begin position="348"/>
        <end position="360"/>
    </location>
</feature>
<comment type="similarity">
    <text evidence="4">Belongs to the protein kinase superfamily.</text>
</comment>
<dbReference type="FunFam" id="1.10.510.10:FF:000571">
    <property type="entry name" value="Maternal embryonic leucine zipper kinase"/>
    <property type="match status" value="1"/>
</dbReference>
<dbReference type="InterPro" id="IPR000719">
    <property type="entry name" value="Prot_kinase_dom"/>
</dbReference>
<keyword evidence="7" id="KW-0418">Kinase</keyword>
<dbReference type="Gene3D" id="1.10.510.10">
    <property type="entry name" value="Transferase(Phosphotransferase) domain 1"/>
    <property type="match status" value="1"/>
</dbReference>
<dbReference type="PANTHER" id="PTHR24347">
    <property type="entry name" value="SERINE/THREONINE-PROTEIN KINASE"/>
    <property type="match status" value="1"/>
</dbReference>
<dbReference type="GO" id="GO:0005524">
    <property type="term" value="F:ATP binding"/>
    <property type="evidence" value="ECO:0007669"/>
    <property type="project" value="UniProtKB-UniRule"/>
</dbReference>
<evidence type="ECO:0000256" key="2">
    <source>
        <dbReference type="ARBA" id="ARBA00022840"/>
    </source>
</evidence>
<dbReference type="Proteomes" id="UP000076738">
    <property type="component" value="Unassembled WGS sequence"/>
</dbReference>
<gene>
    <name evidence="7" type="ORF">CALVIDRAFT_599683</name>
</gene>
<sequence>MSAPQTVPCQYRTGKTLGSGTYAIVKEAVHIKTGEYFACKVINKKLMEGREHMVRNEIAVLKKVSRGNKNIVTLHDYFETSHNLYLVFDLCTGGELFDRICAKGYYYEPDASVLIHTIMSAVEYIHDSGIVHRDLKPENLLFRSRAEDADIMIADFGLSRIMDSEQLTMLTEVCGTPGYMAPEIFRKLGHSKPVDIWAMGVITYFLLGGYTPFDRDSPQEEADAICAGDYKFEPAEYWINVSETAKDFIRKCLTIDQAKRPTAKQALAHPWLADKRAHFVPDPQSAIGTPIDLLPHVRQNFDARKTFRKAIHSVLAVRRMVTLMSSHENDELRARINGYKNQAEQEEVDHVWAQKDHSGDDFPGAHSGTLSKDAKSPLGSNSHK</sequence>
<feature type="region of interest" description="Disordered" evidence="5">
    <location>
        <begin position="345"/>
        <end position="384"/>
    </location>
</feature>
<dbReference type="InterPro" id="IPR017441">
    <property type="entry name" value="Protein_kinase_ATP_BS"/>
</dbReference>
<evidence type="ECO:0000313" key="7">
    <source>
        <dbReference type="EMBL" id="KZO94607.1"/>
    </source>
</evidence>
<protein>
    <submittedName>
        <fullName evidence="7">Pkinase-domain-containing protein</fullName>
    </submittedName>
</protein>
<evidence type="ECO:0000256" key="5">
    <source>
        <dbReference type="SAM" id="MobiDB-lite"/>
    </source>
</evidence>
<keyword evidence="7" id="KW-0808">Transferase</keyword>
<dbReference type="Gene3D" id="3.30.200.20">
    <property type="entry name" value="Phosphorylase Kinase, domain 1"/>
    <property type="match status" value="1"/>
</dbReference>